<dbReference type="PANTHER" id="PTHR35813:SF1">
    <property type="entry name" value="INNER MEMBRANE PROTEIN YBAN"/>
    <property type="match status" value="1"/>
</dbReference>
<organism evidence="2 3">
    <name type="scientific">Aurantiacibacter gilvus</name>
    <dbReference type="NCBI Taxonomy" id="3139141"/>
    <lineage>
        <taxon>Bacteria</taxon>
        <taxon>Pseudomonadati</taxon>
        <taxon>Pseudomonadota</taxon>
        <taxon>Alphaproteobacteria</taxon>
        <taxon>Sphingomonadales</taxon>
        <taxon>Erythrobacteraceae</taxon>
        <taxon>Aurantiacibacter</taxon>
    </lineage>
</organism>
<dbReference type="InterPro" id="IPR007401">
    <property type="entry name" value="DUF454"/>
</dbReference>
<feature type="transmembrane region" description="Helical" evidence="1">
    <location>
        <begin position="6"/>
        <end position="38"/>
    </location>
</feature>
<keyword evidence="1" id="KW-0812">Transmembrane</keyword>
<dbReference type="Pfam" id="PF04304">
    <property type="entry name" value="DUF454"/>
    <property type="match status" value="1"/>
</dbReference>
<evidence type="ECO:0000256" key="1">
    <source>
        <dbReference type="SAM" id="Phobius"/>
    </source>
</evidence>
<keyword evidence="1" id="KW-1133">Transmembrane helix</keyword>
<protein>
    <submittedName>
        <fullName evidence="2">YbaN family protein</fullName>
    </submittedName>
</protein>
<keyword evidence="1" id="KW-0472">Membrane</keyword>
<comment type="caution">
    <text evidence="2">The sequence shown here is derived from an EMBL/GenBank/DDBJ whole genome shotgun (WGS) entry which is preliminary data.</text>
</comment>
<dbReference type="Proteomes" id="UP001497045">
    <property type="component" value="Unassembled WGS sequence"/>
</dbReference>
<keyword evidence="3" id="KW-1185">Reference proteome</keyword>
<proteinExistence type="predicted"/>
<dbReference type="PANTHER" id="PTHR35813">
    <property type="entry name" value="INNER MEMBRANE PROTEIN YBAN"/>
    <property type="match status" value="1"/>
</dbReference>
<dbReference type="EMBL" id="JBBYHV010000001">
    <property type="protein sequence ID" value="MEL1249591.1"/>
    <property type="molecule type" value="Genomic_DNA"/>
</dbReference>
<evidence type="ECO:0000313" key="2">
    <source>
        <dbReference type="EMBL" id="MEL1249591.1"/>
    </source>
</evidence>
<evidence type="ECO:0000313" key="3">
    <source>
        <dbReference type="Proteomes" id="UP001497045"/>
    </source>
</evidence>
<reference evidence="2 3" key="1">
    <citation type="submission" date="2024-04" db="EMBL/GenBank/DDBJ databases">
        <title>Aurantiacibacter sp. DGU6 16S ribosomal RNA gene Genome sequencing and assembly.</title>
        <authorList>
            <person name="Park S."/>
        </authorList>
    </citation>
    <scope>NUCLEOTIDE SEQUENCE [LARGE SCALE GENOMIC DNA]</scope>
    <source>
        <strain evidence="2 3">DGU6</strain>
    </source>
</reference>
<name>A0ABU9IAZ8_9SPHN</name>
<sequence>MRQLWIGAGVICVGLGWVGLAMPMMPGAVFFLAAVYCFSRGKPEWAARLLAHPVIGPPLVDWRERRAISRRAKVSALAALAVSGVATWLAVGFPWALLGLGCIACVSLWIATRNE</sequence>
<feature type="transmembrane region" description="Helical" evidence="1">
    <location>
        <begin position="95"/>
        <end position="112"/>
    </location>
</feature>
<dbReference type="RefSeq" id="WP_341672126.1">
    <property type="nucleotide sequence ID" value="NZ_JBBYHV010000001.1"/>
</dbReference>
<gene>
    <name evidence="2" type="ORF">AAEO60_02790</name>
</gene>
<accession>A0ABU9IAZ8</accession>